<name>A0A8T0PBC4_PANVG</name>
<comment type="caution">
    <text evidence="1">The sequence shown here is derived from an EMBL/GenBank/DDBJ whole genome shotgun (WGS) entry which is preliminary data.</text>
</comment>
<keyword evidence="2" id="KW-1185">Reference proteome</keyword>
<reference evidence="1" key="1">
    <citation type="submission" date="2020-05" db="EMBL/GenBank/DDBJ databases">
        <title>WGS assembly of Panicum virgatum.</title>
        <authorList>
            <person name="Lovell J.T."/>
            <person name="Jenkins J."/>
            <person name="Shu S."/>
            <person name="Juenger T.E."/>
            <person name="Schmutz J."/>
        </authorList>
    </citation>
    <scope>NUCLEOTIDE SEQUENCE</scope>
    <source>
        <strain evidence="1">AP13</strain>
    </source>
</reference>
<protein>
    <submittedName>
        <fullName evidence="1">Uncharacterized protein</fullName>
    </submittedName>
</protein>
<gene>
    <name evidence="1" type="ORF">PVAP13_8NG318884</name>
</gene>
<organism evidence="1 2">
    <name type="scientific">Panicum virgatum</name>
    <name type="common">Blackwell switchgrass</name>
    <dbReference type="NCBI Taxonomy" id="38727"/>
    <lineage>
        <taxon>Eukaryota</taxon>
        <taxon>Viridiplantae</taxon>
        <taxon>Streptophyta</taxon>
        <taxon>Embryophyta</taxon>
        <taxon>Tracheophyta</taxon>
        <taxon>Spermatophyta</taxon>
        <taxon>Magnoliopsida</taxon>
        <taxon>Liliopsida</taxon>
        <taxon>Poales</taxon>
        <taxon>Poaceae</taxon>
        <taxon>PACMAD clade</taxon>
        <taxon>Panicoideae</taxon>
        <taxon>Panicodae</taxon>
        <taxon>Paniceae</taxon>
        <taxon>Panicinae</taxon>
        <taxon>Panicum</taxon>
        <taxon>Panicum sect. Hiantes</taxon>
    </lineage>
</organism>
<evidence type="ECO:0000313" key="1">
    <source>
        <dbReference type="EMBL" id="KAG2559103.1"/>
    </source>
</evidence>
<sequence>MGGSADVFQAASLLDHSMSLRCSTNCQEGEGVSGGRSVFWLEMMSSAVHTAKRGRSMDMLSELLEEGRSSMSIYLNVCGSTILHAAAGRGQLQMRHMLRCHFLQTSLSRCFCCSLLQTWNLVLLS</sequence>
<dbReference type="Proteomes" id="UP000823388">
    <property type="component" value="Chromosome 8N"/>
</dbReference>
<dbReference type="EMBL" id="CM029052">
    <property type="protein sequence ID" value="KAG2559103.1"/>
    <property type="molecule type" value="Genomic_DNA"/>
</dbReference>
<evidence type="ECO:0000313" key="2">
    <source>
        <dbReference type="Proteomes" id="UP000823388"/>
    </source>
</evidence>
<accession>A0A8T0PBC4</accession>
<dbReference type="AlphaFoldDB" id="A0A8T0PBC4"/>
<proteinExistence type="predicted"/>